<dbReference type="SUPFAM" id="SSF51161">
    <property type="entry name" value="Trimeric LpxA-like enzymes"/>
    <property type="match status" value="1"/>
</dbReference>
<evidence type="ECO:0000313" key="2">
    <source>
        <dbReference type="EMBL" id="MST48945.1"/>
    </source>
</evidence>
<dbReference type="Gene3D" id="3.30.70.2010">
    <property type="match status" value="1"/>
</dbReference>
<protein>
    <submittedName>
        <fullName evidence="2">2,3,4,5-tetrahydropyridine-2,6-dicarboxylate N-succinyltransferase</fullName>
    </submittedName>
</protein>
<evidence type="ECO:0000313" key="3">
    <source>
        <dbReference type="Proteomes" id="UP000442535"/>
    </source>
</evidence>
<feature type="domain" description="2,3,4,5-tetrahydropyridine-2,6-dicarboxylate N-succinyltransferase middle" evidence="1">
    <location>
        <begin position="104"/>
        <end position="144"/>
    </location>
</feature>
<accession>A0A7K0K1N0</accession>
<dbReference type="Pfam" id="PF14602">
    <property type="entry name" value="Hexapep_2"/>
    <property type="match status" value="1"/>
</dbReference>
<dbReference type="GO" id="GO:0016740">
    <property type="term" value="F:transferase activity"/>
    <property type="evidence" value="ECO:0007669"/>
    <property type="project" value="UniProtKB-KW"/>
</dbReference>
<gene>
    <name evidence="2" type="ORF">FYJ63_01520</name>
</gene>
<dbReference type="Proteomes" id="UP000442535">
    <property type="component" value="Unassembled WGS sequence"/>
</dbReference>
<reference evidence="2 3" key="1">
    <citation type="submission" date="2019-08" db="EMBL/GenBank/DDBJ databases">
        <title>In-depth cultivation of the pig gut microbiome towards novel bacterial diversity and tailored functional studies.</title>
        <authorList>
            <person name="Wylensek D."/>
            <person name="Hitch T.C.A."/>
            <person name="Clavel T."/>
        </authorList>
    </citation>
    <scope>NUCLEOTIDE SEQUENCE [LARGE SCALE GENOMIC DNA]</scope>
    <source>
        <strain evidence="2 3">RF-GAM-744-WT-7</strain>
    </source>
</reference>
<dbReference type="EMBL" id="VUMY01000002">
    <property type="protein sequence ID" value="MST48945.1"/>
    <property type="molecule type" value="Genomic_DNA"/>
</dbReference>
<dbReference type="Pfam" id="PF14789">
    <property type="entry name" value="THDPS_M"/>
    <property type="match status" value="1"/>
</dbReference>
<dbReference type="InterPro" id="IPR001451">
    <property type="entry name" value="Hexapep"/>
</dbReference>
<dbReference type="InterPro" id="IPR011004">
    <property type="entry name" value="Trimer_LpxA-like_sf"/>
</dbReference>
<dbReference type="Gene3D" id="3.30.60.70">
    <property type="entry name" value="Trimeric LpxA-like enzymes"/>
    <property type="match status" value="1"/>
</dbReference>
<proteinExistence type="predicted"/>
<organism evidence="2 3">
    <name type="scientific">Mobiluncus porci</name>
    <dbReference type="NCBI Taxonomy" id="2652278"/>
    <lineage>
        <taxon>Bacteria</taxon>
        <taxon>Bacillati</taxon>
        <taxon>Actinomycetota</taxon>
        <taxon>Actinomycetes</taxon>
        <taxon>Actinomycetales</taxon>
        <taxon>Actinomycetaceae</taxon>
        <taxon>Mobiluncus</taxon>
    </lineage>
</organism>
<sequence>MAKKVWGVGVTTVTDGGKTLDTWYPYVFEGEKDEAKAKEITEKLAGLEHKDEARLITNKVVVVESDLEGDVTNPMDGYLRLHALSWRLAKPNTVSLEGLFHKLNLVAWTSRGACDPEGFEETRLRLMMKYGIGVNIRSIDRIPRMTTYVTPKDVRITSSENVRLGAYLAPGTEVGYSGFINYNAGTLGAAHIEGRISQGVTVDEGTSLAGGASTAGTMAIGAHKRVSLGKNCHMGANSGLAIPLGDECVVEAGLYLNGDTKVYFMPSGGVMPGETGFFTDPKTMLAEELSGVSNALFRRNSQTGRVECVTRAGMEMEFAD</sequence>
<name>A0A7K0K1N0_9ACTO</name>
<dbReference type="Gene3D" id="2.160.10.10">
    <property type="entry name" value="Hexapeptide repeat proteins"/>
    <property type="match status" value="1"/>
</dbReference>
<dbReference type="RefSeq" id="WP_154543134.1">
    <property type="nucleotide sequence ID" value="NZ_JAQYQY010000033.1"/>
</dbReference>
<comment type="caution">
    <text evidence="2">The sequence shown here is derived from an EMBL/GenBank/DDBJ whole genome shotgun (WGS) entry which is preliminary data.</text>
</comment>
<keyword evidence="2" id="KW-0808">Transferase</keyword>
<dbReference type="AlphaFoldDB" id="A0A7K0K1N0"/>
<dbReference type="InterPro" id="IPR032784">
    <property type="entry name" value="THDPS_M"/>
</dbReference>
<evidence type="ECO:0000259" key="1">
    <source>
        <dbReference type="Pfam" id="PF14789"/>
    </source>
</evidence>
<keyword evidence="3" id="KW-1185">Reference proteome</keyword>
<dbReference type="InterPro" id="IPR038361">
    <property type="entry name" value="THDPS_M_sf"/>
</dbReference>